<accession>A0ABR5A961</accession>
<evidence type="ECO:0000313" key="4">
    <source>
        <dbReference type="Proteomes" id="UP000054526"/>
    </source>
</evidence>
<protein>
    <recommendedName>
        <fullName evidence="2">TadE-like domain-containing protein</fullName>
    </recommendedName>
</protein>
<comment type="caution">
    <text evidence="3">The sequence shown here is derived from an EMBL/GenBank/DDBJ whole genome shotgun (WGS) entry which is preliminary data.</text>
</comment>
<name>A0ABR5A961_9BACL</name>
<dbReference type="InterPro" id="IPR012495">
    <property type="entry name" value="TadE-like_dom"/>
</dbReference>
<keyword evidence="4" id="KW-1185">Reference proteome</keyword>
<gene>
    <name evidence="3" type="ORF">SD71_02720</name>
</gene>
<sequence>MIKEQKGQSLVEFALLVPLLLLLICGIFDLGRLLFAYSSLNMTTQEAVRLGGLGRSDAEIMAYAKNHVRVGDSSGLNVTITPWEWEPTRKPGQDVTVTIAYSLPLITPVMKQIIPAPVLSANSTIRME</sequence>
<dbReference type="EMBL" id="JXAL01000001">
    <property type="protein sequence ID" value="KIL37549.1"/>
    <property type="molecule type" value="Genomic_DNA"/>
</dbReference>
<dbReference type="Proteomes" id="UP000054526">
    <property type="component" value="Unassembled WGS sequence"/>
</dbReference>
<evidence type="ECO:0000256" key="1">
    <source>
        <dbReference type="SAM" id="Phobius"/>
    </source>
</evidence>
<organism evidence="3 4">
    <name type="scientific">Cohnella kolymensis</name>
    <dbReference type="NCBI Taxonomy" id="1590652"/>
    <lineage>
        <taxon>Bacteria</taxon>
        <taxon>Bacillati</taxon>
        <taxon>Bacillota</taxon>
        <taxon>Bacilli</taxon>
        <taxon>Bacillales</taxon>
        <taxon>Paenibacillaceae</taxon>
        <taxon>Cohnella</taxon>
    </lineage>
</organism>
<feature type="domain" description="TadE-like" evidence="2">
    <location>
        <begin position="7"/>
        <end position="49"/>
    </location>
</feature>
<keyword evidence="1" id="KW-0812">Transmembrane</keyword>
<proteinExistence type="predicted"/>
<evidence type="ECO:0000259" key="2">
    <source>
        <dbReference type="Pfam" id="PF07811"/>
    </source>
</evidence>
<feature type="transmembrane region" description="Helical" evidence="1">
    <location>
        <begin position="13"/>
        <end position="35"/>
    </location>
</feature>
<keyword evidence="1" id="KW-0472">Membrane</keyword>
<keyword evidence="1" id="KW-1133">Transmembrane helix</keyword>
<reference evidence="3 4" key="1">
    <citation type="submission" date="2014-12" db="EMBL/GenBank/DDBJ databases">
        <title>Draft genome sequence of Cohnella kolymensis strain B-2846.</title>
        <authorList>
            <person name="Karlyshev A.V."/>
            <person name="Kudryashova E.B."/>
        </authorList>
    </citation>
    <scope>NUCLEOTIDE SEQUENCE [LARGE SCALE GENOMIC DNA]</scope>
    <source>
        <strain evidence="3 4">VKM B-2846</strain>
    </source>
</reference>
<evidence type="ECO:0000313" key="3">
    <source>
        <dbReference type="EMBL" id="KIL37549.1"/>
    </source>
</evidence>
<dbReference type="RefSeq" id="WP_041059119.1">
    <property type="nucleotide sequence ID" value="NZ_JXAL01000001.1"/>
</dbReference>
<dbReference type="Pfam" id="PF07811">
    <property type="entry name" value="TadE"/>
    <property type="match status" value="1"/>
</dbReference>